<evidence type="ECO:0000259" key="1">
    <source>
        <dbReference type="Pfam" id="PF00814"/>
    </source>
</evidence>
<keyword evidence="3" id="KW-1185">Reference proteome</keyword>
<reference evidence="2 3" key="1">
    <citation type="submission" date="2013-07" db="EMBL/GenBank/DDBJ databases">
        <title>Isolation of a new Chlamydia species from the feral Sacred Ibis (Threskiornis aethiopicus): Chlamydia ibidis.</title>
        <authorList>
            <person name="Vorimore F."/>
            <person name="Hsia R.-C."/>
            <person name="Huot-Creasy H."/>
            <person name="Bastian S."/>
            <person name="Deruyter L."/>
            <person name="Passet A."/>
            <person name="Sachse K."/>
            <person name="Bavoil P."/>
            <person name="Myers G."/>
            <person name="Laroucau K."/>
        </authorList>
    </citation>
    <scope>NUCLEOTIDE SEQUENCE [LARGE SCALE GENOMIC DNA]</scope>
    <source>
        <strain evidence="2 3">10-1398/6</strain>
    </source>
</reference>
<protein>
    <submittedName>
        <fullName evidence="2">Glycoprotease family protein</fullName>
    </submittedName>
</protein>
<accession>A0ABP2XF35</accession>
<evidence type="ECO:0000313" key="2">
    <source>
        <dbReference type="EMBL" id="EQM63033.1"/>
    </source>
</evidence>
<organism evidence="2 3">
    <name type="scientific">Chlamydia ibidis 10-1398/6</name>
    <dbReference type="NCBI Taxonomy" id="1046581"/>
    <lineage>
        <taxon>Bacteria</taxon>
        <taxon>Pseudomonadati</taxon>
        <taxon>Chlamydiota</taxon>
        <taxon>Chlamydiia</taxon>
        <taxon>Chlamydiales</taxon>
        <taxon>Chlamydiaceae</taxon>
        <taxon>Chlamydia/Chlamydophila group</taxon>
        <taxon>Chlamydia</taxon>
    </lineage>
</organism>
<name>A0ABP2XF35_9CHLA</name>
<dbReference type="Proteomes" id="UP000016064">
    <property type="component" value="Unassembled WGS sequence"/>
</dbReference>
<dbReference type="Gene3D" id="3.30.420.40">
    <property type="match status" value="1"/>
</dbReference>
<sequence>MHFYNCLIIDTSGYQPFLAHVDAQKVLNSWSLPLGPDQGLVLDFIVKNLSLSFQGIGVAVGPGNFSSTRVGLAFAQGLSLAAKVPLVGYSSLEGYLSKGEKTKGLMLPLGKKGGVLTLSCDLSDNGLVCGEDGVGPGMLLSYEEASAICLERNCSHVVSPNPDLFRDAFSKEIYIEKMSPSLECIRSHVISQLMLLSCHPQLTPDYRSCSSFFNF</sequence>
<dbReference type="Pfam" id="PF00814">
    <property type="entry name" value="TsaD"/>
    <property type="match status" value="1"/>
</dbReference>
<dbReference type="InterPro" id="IPR043129">
    <property type="entry name" value="ATPase_NBD"/>
</dbReference>
<evidence type="ECO:0000313" key="3">
    <source>
        <dbReference type="Proteomes" id="UP000016064"/>
    </source>
</evidence>
<dbReference type="RefSeq" id="WP_021119524.1">
    <property type="nucleotide sequence ID" value="NZ_APJW01000001.1"/>
</dbReference>
<feature type="domain" description="Gcp-like" evidence="1">
    <location>
        <begin position="43"/>
        <end position="100"/>
    </location>
</feature>
<comment type="caution">
    <text evidence="2">The sequence shown here is derived from an EMBL/GenBank/DDBJ whole genome shotgun (WGS) entry which is preliminary data.</text>
</comment>
<proteinExistence type="predicted"/>
<gene>
    <name evidence="2" type="ORF">H359_0408</name>
</gene>
<dbReference type="EMBL" id="APJW01000001">
    <property type="protein sequence ID" value="EQM63033.1"/>
    <property type="molecule type" value="Genomic_DNA"/>
</dbReference>
<dbReference type="SUPFAM" id="SSF53067">
    <property type="entry name" value="Actin-like ATPase domain"/>
    <property type="match status" value="1"/>
</dbReference>
<dbReference type="InterPro" id="IPR000905">
    <property type="entry name" value="Gcp-like_dom"/>
</dbReference>